<dbReference type="KEGG" id="pzh:CX676_03065"/>
<organism evidence="3 4">
    <name type="scientific">Paracoccus zhejiangensis</name>
    <dbReference type="NCBI Taxonomy" id="1077935"/>
    <lineage>
        <taxon>Bacteria</taxon>
        <taxon>Pseudomonadati</taxon>
        <taxon>Pseudomonadota</taxon>
        <taxon>Alphaproteobacteria</taxon>
        <taxon>Rhodobacterales</taxon>
        <taxon>Paracoccaceae</taxon>
        <taxon>Paracoccus</taxon>
    </lineage>
</organism>
<proteinExistence type="predicted"/>
<feature type="compositionally biased region" description="Polar residues" evidence="1">
    <location>
        <begin position="1"/>
        <end position="19"/>
    </location>
</feature>
<evidence type="ECO:0008006" key="5">
    <source>
        <dbReference type="Google" id="ProtNLM"/>
    </source>
</evidence>
<keyword evidence="2" id="KW-0812">Transmembrane</keyword>
<evidence type="ECO:0000256" key="1">
    <source>
        <dbReference type="SAM" id="MobiDB-lite"/>
    </source>
</evidence>
<dbReference type="EMBL" id="CP025430">
    <property type="protein sequence ID" value="AUH63261.1"/>
    <property type="molecule type" value="Genomic_DNA"/>
</dbReference>
<dbReference type="Pfam" id="PF06170">
    <property type="entry name" value="DUF983"/>
    <property type="match status" value="1"/>
</dbReference>
<keyword evidence="2" id="KW-0472">Membrane</keyword>
<name>A0A2H5EVD6_9RHOB</name>
<dbReference type="InterPro" id="IPR009325">
    <property type="entry name" value="DUF983"/>
</dbReference>
<reference evidence="3 4" key="1">
    <citation type="journal article" date="2013" name="Antonie Van Leeuwenhoek">
        <title>Paracoccus zhejiangensis sp. nov., isolated from activated sludge in wastewater-treatment system.</title>
        <authorList>
            <person name="Wu Z.G."/>
            <person name="Zhang D.F."/>
            <person name="Liu Y.L."/>
            <person name="Wang F."/>
            <person name="Jiang X."/>
            <person name="Li C."/>
            <person name="Li S.P."/>
            <person name="Hong Q."/>
            <person name="Li W.J."/>
        </authorList>
    </citation>
    <scope>NUCLEOTIDE SEQUENCE [LARGE SCALE GENOMIC DNA]</scope>
    <source>
        <strain evidence="3 4">J6</strain>
    </source>
</reference>
<feature type="transmembrane region" description="Helical" evidence="2">
    <location>
        <begin position="99"/>
        <end position="118"/>
    </location>
</feature>
<evidence type="ECO:0000313" key="4">
    <source>
        <dbReference type="Proteomes" id="UP000234530"/>
    </source>
</evidence>
<accession>A0A2H5EVD6</accession>
<protein>
    <recommendedName>
        <fullName evidence="5">DUF983 domain-containing protein</fullName>
    </recommendedName>
</protein>
<dbReference type="Proteomes" id="UP000234530">
    <property type="component" value="Chromosome"/>
</dbReference>
<gene>
    <name evidence="3" type="ORF">CX676_03065</name>
</gene>
<evidence type="ECO:0000256" key="2">
    <source>
        <dbReference type="SAM" id="Phobius"/>
    </source>
</evidence>
<dbReference type="AlphaFoldDB" id="A0A2H5EVD6"/>
<sequence length="146" mass="15655">MNTDQGTVAGGYSTQSGATENDRPTRPAMLRGAMGRCPACGEGKIFDGYLKVNDHCPNCGEELHHQRADDGPAYLTILIVSHIATPLLLYIFIAYRPSALSLLLGFGIGTVLACLLMLPRIKGAWVGLQWARRMHGFGLPAATKSA</sequence>
<keyword evidence="2" id="KW-1133">Transmembrane helix</keyword>
<dbReference type="RefSeq" id="WP_101751303.1">
    <property type="nucleotide sequence ID" value="NZ_CP025430.1"/>
</dbReference>
<evidence type="ECO:0000313" key="3">
    <source>
        <dbReference type="EMBL" id="AUH63261.1"/>
    </source>
</evidence>
<dbReference type="OrthoDB" id="9799456at2"/>
<feature type="region of interest" description="Disordered" evidence="1">
    <location>
        <begin position="1"/>
        <end position="27"/>
    </location>
</feature>
<keyword evidence="4" id="KW-1185">Reference proteome</keyword>
<feature type="transmembrane region" description="Helical" evidence="2">
    <location>
        <begin position="73"/>
        <end position="93"/>
    </location>
</feature>